<dbReference type="PRINTS" id="PR00037">
    <property type="entry name" value="HTHLACR"/>
</dbReference>
<dbReference type="PANTHER" id="PTHR30363">
    <property type="entry name" value="HTH-TYPE TRANSCRIPTIONAL REGULATOR SRLR-RELATED"/>
    <property type="match status" value="1"/>
</dbReference>
<dbReference type="SMART" id="SM00420">
    <property type="entry name" value="HTH_DEOR"/>
    <property type="match status" value="1"/>
</dbReference>
<evidence type="ECO:0000259" key="7">
    <source>
        <dbReference type="PROSITE" id="PS51000"/>
    </source>
</evidence>
<evidence type="ECO:0000256" key="5">
    <source>
        <dbReference type="ARBA" id="ARBA00023163"/>
    </source>
</evidence>
<dbReference type="GO" id="GO:0003677">
    <property type="term" value="F:DNA binding"/>
    <property type="evidence" value="ECO:0007669"/>
    <property type="project" value="UniProtKB-KW"/>
</dbReference>
<dbReference type="GO" id="GO:0003700">
    <property type="term" value="F:DNA-binding transcription factor activity"/>
    <property type="evidence" value="ECO:0007669"/>
    <property type="project" value="InterPro"/>
</dbReference>
<proteinExistence type="predicted"/>
<dbReference type="Proteomes" id="UP000391919">
    <property type="component" value="Unassembled WGS sequence"/>
</dbReference>
<keyword evidence="5" id="KW-0804">Transcription</keyword>
<dbReference type="Gene3D" id="1.10.10.10">
    <property type="entry name" value="Winged helix-like DNA-binding domain superfamily/Winged helix DNA-binding domain"/>
    <property type="match status" value="1"/>
</dbReference>
<accession>A0A5J4JIW2</accession>
<dbReference type="InterPro" id="IPR014036">
    <property type="entry name" value="DeoR-like_C"/>
</dbReference>
<dbReference type="InterPro" id="IPR036390">
    <property type="entry name" value="WH_DNA-bd_sf"/>
</dbReference>
<evidence type="ECO:0000256" key="2">
    <source>
        <dbReference type="ARBA" id="ARBA00022491"/>
    </source>
</evidence>
<evidence type="ECO:0000256" key="6">
    <source>
        <dbReference type="ARBA" id="ARBA00024937"/>
    </source>
</evidence>
<dbReference type="PROSITE" id="PS51000">
    <property type="entry name" value="HTH_DEOR_2"/>
    <property type="match status" value="1"/>
</dbReference>
<keyword evidence="4" id="KW-0238">DNA-binding</keyword>
<sequence>MLKHERYRLILSTLEEKNSVEVSELAKSLDVTEMTIRRDLKALEDEGLLVRVHGGAKKKDADYITELPYTQKQTINVDKKKHIAKLCAELIEDNDTIFISSGTTNDFIFDYLQAKNLNIITTSLTVFNRAKDFPNTEVILTGGRYRKKSGTFVGYFTNKLLSEIKVKKAFIGTNGVSGRKITTANEEEGHGHQIILDNAVERYILADSTKFGTEAFFTFYDVKNITAIITDENINPHTEDYYKEIVKILK</sequence>
<keyword evidence="2" id="KW-0678">Repressor</keyword>
<dbReference type="InterPro" id="IPR050313">
    <property type="entry name" value="Carb_Metab_HTH_regulators"/>
</dbReference>
<comment type="function">
    <text evidence="6">Repressor of the lactose catabolism operon. Galactose-6-phosphate is the inducer.</text>
</comment>
<dbReference type="Gene3D" id="3.40.50.1360">
    <property type="match status" value="1"/>
</dbReference>
<comment type="caution">
    <text evidence="8">The sequence shown here is derived from an EMBL/GenBank/DDBJ whole genome shotgun (WGS) entry which is preliminary data.</text>
</comment>
<dbReference type="SUPFAM" id="SSF46785">
    <property type="entry name" value="Winged helix' DNA-binding domain"/>
    <property type="match status" value="1"/>
</dbReference>
<evidence type="ECO:0000313" key="9">
    <source>
        <dbReference type="Proteomes" id="UP000391919"/>
    </source>
</evidence>
<evidence type="ECO:0000256" key="3">
    <source>
        <dbReference type="ARBA" id="ARBA00023015"/>
    </source>
</evidence>
<dbReference type="SMART" id="SM01134">
    <property type="entry name" value="DeoRC"/>
    <property type="match status" value="1"/>
</dbReference>
<dbReference type="Pfam" id="PF00455">
    <property type="entry name" value="DeoRC"/>
    <property type="match status" value="1"/>
</dbReference>
<dbReference type="EMBL" id="BKZQ01000024">
    <property type="protein sequence ID" value="GER70635.1"/>
    <property type="molecule type" value="Genomic_DNA"/>
</dbReference>
<dbReference type="SUPFAM" id="SSF100950">
    <property type="entry name" value="NagB/RpiA/CoA transferase-like"/>
    <property type="match status" value="1"/>
</dbReference>
<protein>
    <recommendedName>
        <fullName evidence="1">Lactose phosphotransferase system repressor</fullName>
    </recommendedName>
</protein>
<evidence type="ECO:0000256" key="4">
    <source>
        <dbReference type="ARBA" id="ARBA00023125"/>
    </source>
</evidence>
<keyword evidence="3" id="KW-0805">Transcription regulation</keyword>
<dbReference type="InterPro" id="IPR001034">
    <property type="entry name" value="DeoR_HTH"/>
</dbReference>
<dbReference type="InterPro" id="IPR036388">
    <property type="entry name" value="WH-like_DNA-bd_sf"/>
</dbReference>
<dbReference type="InterPro" id="IPR037171">
    <property type="entry name" value="NagB/RpiA_transferase-like"/>
</dbReference>
<dbReference type="InterPro" id="IPR018356">
    <property type="entry name" value="Tscrpt_reg_HTH_DeoR_CS"/>
</dbReference>
<dbReference type="PANTHER" id="PTHR30363:SF4">
    <property type="entry name" value="GLYCEROL-3-PHOSPHATE REGULON REPRESSOR"/>
    <property type="match status" value="1"/>
</dbReference>
<dbReference type="Pfam" id="PF08220">
    <property type="entry name" value="HTH_DeoR"/>
    <property type="match status" value="1"/>
</dbReference>
<name>A0A5J4JIW2_9BACI</name>
<feature type="domain" description="HTH deoR-type" evidence="7">
    <location>
        <begin position="3"/>
        <end position="58"/>
    </location>
</feature>
<dbReference type="RefSeq" id="WP_151679882.1">
    <property type="nucleotide sequence ID" value="NZ_BKZP01000082.1"/>
</dbReference>
<reference evidence="8 9" key="1">
    <citation type="submission" date="2019-09" db="EMBL/GenBank/DDBJ databases">
        <title>Draft genome sequence of Bacillus sp. JC-7.</title>
        <authorList>
            <person name="Tanaka N."/>
            <person name="Shiwa Y."/>
            <person name="Fujita N."/>
            <person name="Tanasupawat S."/>
        </authorList>
    </citation>
    <scope>NUCLEOTIDE SEQUENCE [LARGE SCALE GENOMIC DNA]</scope>
    <source>
        <strain evidence="8 9">JC-7</strain>
    </source>
</reference>
<gene>
    <name evidence="8" type="ORF">BpJC7_19380</name>
</gene>
<evidence type="ECO:0000256" key="1">
    <source>
        <dbReference type="ARBA" id="ARBA00021390"/>
    </source>
</evidence>
<organism evidence="8 9">
    <name type="scientific">Weizmannia acidilactici</name>
    <dbReference type="NCBI Taxonomy" id="2607726"/>
    <lineage>
        <taxon>Bacteria</taxon>
        <taxon>Bacillati</taxon>
        <taxon>Bacillota</taxon>
        <taxon>Bacilli</taxon>
        <taxon>Bacillales</taxon>
        <taxon>Bacillaceae</taxon>
        <taxon>Heyndrickxia</taxon>
    </lineage>
</organism>
<evidence type="ECO:0000313" key="8">
    <source>
        <dbReference type="EMBL" id="GER70635.1"/>
    </source>
</evidence>
<dbReference type="PROSITE" id="PS00894">
    <property type="entry name" value="HTH_DEOR_1"/>
    <property type="match status" value="1"/>
</dbReference>
<dbReference type="AlphaFoldDB" id="A0A5J4JIW2"/>
<keyword evidence="9" id="KW-1185">Reference proteome</keyword>